<evidence type="ECO:0000259" key="1">
    <source>
        <dbReference type="Pfam" id="PF24923"/>
    </source>
</evidence>
<dbReference type="OrthoDB" id="2117703at2759"/>
<dbReference type="eggNOG" id="ENOG502QSF3">
    <property type="taxonomic scope" value="Eukaryota"/>
</dbReference>
<proteinExistence type="predicted"/>
<dbReference type="Pfam" id="PF24923">
    <property type="entry name" value="ATP-grasp_IQCH"/>
    <property type="match status" value="1"/>
</dbReference>
<organism evidence="2 3">
    <name type="scientific">Ichthyophthirius multifiliis</name>
    <name type="common">White spot disease agent</name>
    <name type="synonym">Ich</name>
    <dbReference type="NCBI Taxonomy" id="5932"/>
    <lineage>
        <taxon>Eukaryota</taxon>
        <taxon>Sar</taxon>
        <taxon>Alveolata</taxon>
        <taxon>Ciliophora</taxon>
        <taxon>Intramacronucleata</taxon>
        <taxon>Oligohymenophorea</taxon>
        <taxon>Hymenostomatida</taxon>
        <taxon>Ophryoglenina</taxon>
        <taxon>Ichthyophthirius</taxon>
    </lineage>
</organism>
<dbReference type="EC" id="3.1.21.4" evidence="2"/>
<reference evidence="2 3" key="1">
    <citation type="submission" date="2011-07" db="EMBL/GenBank/DDBJ databases">
        <authorList>
            <person name="Coyne R."/>
            <person name="Brami D."/>
            <person name="Johnson J."/>
            <person name="Hostetler J."/>
            <person name="Hannick L."/>
            <person name="Clark T."/>
            <person name="Cassidy-Hanley D."/>
            <person name="Inman J."/>
        </authorList>
    </citation>
    <scope>NUCLEOTIDE SEQUENCE [LARGE SCALE GENOMIC DNA]</scope>
    <source>
        <strain evidence="2 3">G5</strain>
    </source>
</reference>
<dbReference type="GeneID" id="14907706"/>
<keyword evidence="2" id="KW-0413">Isomerase</keyword>
<dbReference type="InterPro" id="IPR038752">
    <property type="entry name" value="IQCH"/>
</dbReference>
<dbReference type="InterPro" id="IPR056855">
    <property type="entry name" value="ATP-grasp_IQCH"/>
</dbReference>
<protein>
    <submittedName>
        <fullName evidence="2">IQ calmodulin-binding motif family protein, putative</fullName>
        <ecNumber evidence="2">3.1.21.4</ecNumber>
        <ecNumber evidence="2">5.99.1.2</ecNumber>
    </submittedName>
</protein>
<accession>G0QT92</accession>
<evidence type="ECO:0000313" key="3">
    <source>
        <dbReference type="Proteomes" id="UP000008983"/>
    </source>
</evidence>
<dbReference type="GO" id="GO:0016853">
    <property type="term" value="F:isomerase activity"/>
    <property type="evidence" value="ECO:0007669"/>
    <property type="project" value="UniProtKB-KW"/>
</dbReference>
<dbReference type="GO" id="GO:0009036">
    <property type="term" value="F:type II site-specific deoxyribonuclease activity"/>
    <property type="evidence" value="ECO:0007669"/>
    <property type="project" value="UniProtKB-EC"/>
</dbReference>
<dbReference type="RefSeq" id="XP_004035051.1">
    <property type="nucleotide sequence ID" value="XM_004035003.1"/>
</dbReference>
<dbReference type="Proteomes" id="UP000008983">
    <property type="component" value="Unassembled WGS sequence"/>
</dbReference>
<name>G0QT92_ICHMU</name>
<feature type="domain" description="IQCH-like ATP-grasp" evidence="1">
    <location>
        <begin position="472"/>
        <end position="726"/>
    </location>
</feature>
<dbReference type="EC" id="5.99.1.2" evidence="2"/>
<dbReference type="STRING" id="857967.G0QT92"/>
<keyword evidence="2" id="KW-0378">Hydrolase</keyword>
<dbReference type="AlphaFoldDB" id="G0QT92"/>
<dbReference type="InParanoid" id="G0QT92"/>
<dbReference type="OMA" id="HIYQANI"/>
<keyword evidence="3" id="KW-1185">Reference proteome</keyword>
<gene>
    <name evidence="2" type="ORF">IMG5_106980</name>
</gene>
<evidence type="ECO:0000313" key="2">
    <source>
        <dbReference type="EMBL" id="EGR31565.1"/>
    </source>
</evidence>
<dbReference type="EMBL" id="GL983847">
    <property type="protein sequence ID" value="EGR31565.1"/>
    <property type="molecule type" value="Genomic_DNA"/>
</dbReference>
<dbReference type="PANTHER" id="PTHR14465:SF0">
    <property type="entry name" value="IQ DOMAIN-CONTAINING PROTEIN H"/>
    <property type="match status" value="1"/>
</dbReference>
<sequence>MSDLDKGLINLVNQGFIPKDLDLNSIFNQGTPVLSASRKQQNFINKKLYSLKFQRQFPFQNKIFHDNIDINTDISHKYKLDQDNSNRFLPVNTSNNNLFITSTSTVFKRTQSNKRFFKGKQFQNKNQEDININQISKAPIKIEQTEIFKKMRFFVIKNGQIQKANDDFKEIKNENYQIWGSINGLIKKFENLAIKYQIKLLHIDTLKLIKLIDDLNRIRLNDLISCIPNQEMVKKVIPAEDIGCFKGKAWATIKIICSFRMRQAIRDLQKMKLKQYNEQEKKQKIFVWLNFKLKQRQLKQRFQAKIKYYEDNIQKDFKKNFKQIFSNKRIEIHLNSLSISQFQKMTMENYKQKQNLQISRIFAIKDPNVEIIYISPYQIQQEIINYYFKILELGECIDFKDKIHFIYPENLNIYPETFSTSKLIFYCPKALNKIKQIIQGKQAILIPGKPSQEDIQLGIFFQIPIFSGPFELIDQYSKKSQAKILFDECQFPSAPGADNIKSESDLFDKLTILISKYSNVNIWLFKIDNEINGRGIAFFNLETIRALTEIRKQKTELEEKHVLKIREIIESLLPFKIQISMPTLFQTYQEFLNCFLINNGIIEACPLALQQEIYSSSILFKLNPDSSTTVMSSYDKLYGSEYVNFGCNFPQTSLPQLNIKHLCNTIGNALHNKGIYGYITINLIAFPDPTNKLGHPLFWIIGLDCYLNDYSAIFFIFDFLIQGKFDRNNGKYFLSDQNENQENSNIIDEFEERTFMYIPYIFHQNLKSISFKEMFNLCRKNGISYDVEKKVGSVFLLVDEIEKGIVSLITISENQKKNMKQITEAVNLILQIGTSNLQKETILKDDNKRVDQLFLINIASKVRQINKAYETQLLQGNQNINNQFILDEKIKN</sequence>
<dbReference type="PANTHER" id="PTHR14465">
    <property type="entry name" value="IQ DOMAIN-CONTAINING PROTEIN H"/>
    <property type="match status" value="1"/>
</dbReference>